<dbReference type="PANTHER" id="PTHR30346:SF0">
    <property type="entry name" value="HCA OPERON TRANSCRIPTIONAL ACTIVATOR HCAR"/>
    <property type="match status" value="1"/>
</dbReference>
<organism evidence="6 7">
    <name type="scientific">Oceanobacillus profundus</name>
    <dbReference type="NCBI Taxonomy" id="372463"/>
    <lineage>
        <taxon>Bacteria</taxon>
        <taxon>Bacillati</taxon>
        <taxon>Bacillota</taxon>
        <taxon>Bacilli</taxon>
        <taxon>Bacillales</taxon>
        <taxon>Bacillaceae</taxon>
        <taxon>Oceanobacillus</taxon>
    </lineage>
</organism>
<dbReference type="InterPro" id="IPR005119">
    <property type="entry name" value="LysR_subst-bd"/>
</dbReference>
<evidence type="ECO:0000256" key="1">
    <source>
        <dbReference type="ARBA" id="ARBA00009437"/>
    </source>
</evidence>
<dbReference type="InterPro" id="IPR000847">
    <property type="entry name" value="LysR_HTH_N"/>
</dbReference>
<dbReference type="FunFam" id="1.10.10.10:FF:000001">
    <property type="entry name" value="LysR family transcriptional regulator"/>
    <property type="match status" value="1"/>
</dbReference>
<reference evidence="6 7" key="1">
    <citation type="journal article" date="2007" name="Int. J. Syst. Evol. Microbiol.">
        <title>Oceanobacillus profundus sp. nov., isolated from a deep-sea sediment core.</title>
        <authorList>
            <person name="Kim Y.G."/>
            <person name="Choi D.H."/>
            <person name="Hyun S."/>
            <person name="Cho B.C."/>
        </authorList>
    </citation>
    <scope>NUCLEOTIDE SEQUENCE [LARGE SCALE GENOMIC DNA]</scope>
    <source>
        <strain evidence="6 7">DSM 18246</strain>
    </source>
</reference>
<name>A0A417YBF5_9BACI</name>
<keyword evidence="2" id="KW-0805">Transcription regulation</keyword>
<keyword evidence="7" id="KW-1185">Reference proteome</keyword>
<feature type="domain" description="HTH lysR-type" evidence="5">
    <location>
        <begin position="1"/>
        <end position="58"/>
    </location>
</feature>
<dbReference type="Gene3D" id="1.10.10.10">
    <property type="entry name" value="Winged helix-like DNA-binding domain superfamily/Winged helix DNA-binding domain"/>
    <property type="match status" value="1"/>
</dbReference>
<evidence type="ECO:0000313" key="7">
    <source>
        <dbReference type="Proteomes" id="UP000285456"/>
    </source>
</evidence>
<dbReference type="PANTHER" id="PTHR30346">
    <property type="entry name" value="TRANSCRIPTIONAL DUAL REGULATOR HCAR-RELATED"/>
    <property type="match status" value="1"/>
</dbReference>
<gene>
    <name evidence="6" type="ORF">D1B32_19800</name>
</gene>
<dbReference type="InterPro" id="IPR036390">
    <property type="entry name" value="WH_DNA-bd_sf"/>
</dbReference>
<dbReference type="Gene3D" id="3.40.190.10">
    <property type="entry name" value="Periplasmic binding protein-like II"/>
    <property type="match status" value="2"/>
</dbReference>
<dbReference type="RefSeq" id="WP_118890242.1">
    <property type="nucleotide sequence ID" value="NZ_JAUOPF010000011.1"/>
</dbReference>
<dbReference type="Pfam" id="PF03466">
    <property type="entry name" value="LysR_substrate"/>
    <property type="match status" value="1"/>
</dbReference>
<protein>
    <submittedName>
        <fullName evidence="6">LysR family transcriptional regulator</fullName>
    </submittedName>
</protein>
<dbReference type="Proteomes" id="UP000285456">
    <property type="component" value="Unassembled WGS sequence"/>
</dbReference>
<dbReference type="SUPFAM" id="SSF53850">
    <property type="entry name" value="Periplasmic binding protein-like II"/>
    <property type="match status" value="1"/>
</dbReference>
<keyword evidence="3" id="KW-0238">DNA-binding</keyword>
<dbReference type="Pfam" id="PF00126">
    <property type="entry name" value="HTH_1"/>
    <property type="match status" value="1"/>
</dbReference>
<dbReference type="CDD" id="cd08414">
    <property type="entry name" value="PBP2_LTTR_aromatics_like"/>
    <property type="match status" value="1"/>
</dbReference>
<dbReference type="PRINTS" id="PR00039">
    <property type="entry name" value="HTHLYSR"/>
</dbReference>
<evidence type="ECO:0000259" key="5">
    <source>
        <dbReference type="PROSITE" id="PS50931"/>
    </source>
</evidence>
<dbReference type="InterPro" id="IPR036388">
    <property type="entry name" value="WH-like_DNA-bd_sf"/>
</dbReference>
<dbReference type="GO" id="GO:0003677">
    <property type="term" value="F:DNA binding"/>
    <property type="evidence" value="ECO:0007669"/>
    <property type="project" value="UniProtKB-KW"/>
</dbReference>
<evidence type="ECO:0000256" key="3">
    <source>
        <dbReference type="ARBA" id="ARBA00023125"/>
    </source>
</evidence>
<sequence length="295" mass="33660">MELRHLRYFVAVAKHLHFNEAALELNISQPPLSKQIKQLEDELGVILLWRTNRKVELTEAGEYFFNAANRILKLVEKEINVTKEIACGEIGSLTIGFGGSVVYDLLPNIIKQMNEIYPNIKLEVRQLTTSDQVRLLQEGTIDVGFLVPPINEDDIINLPIREEPFVACVPLNHRLSQSQHPVEVMEFERDRVIMTPEKSGKGYYDSIIALCRNAGFYPNITQTAQEQQTIVSLVASEIGIAFVPKTTERIVHENVKYLPLKQQHKKITALAWHKDNHKPVIGLFVDLIKSYLLKE</sequence>
<proteinExistence type="inferred from homology"/>
<dbReference type="AlphaFoldDB" id="A0A417YBF5"/>
<dbReference type="EMBL" id="QWEH01000018">
    <property type="protein sequence ID" value="RHW29901.1"/>
    <property type="molecule type" value="Genomic_DNA"/>
</dbReference>
<dbReference type="OrthoDB" id="9803735at2"/>
<comment type="caution">
    <text evidence="6">The sequence shown here is derived from an EMBL/GenBank/DDBJ whole genome shotgun (WGS) entry which is preliminary data.</text>
</comment>
<dbReference type="GO" id="GO:0003700">
    <property type="term" value="F:DNA-binding transcription factor activity"/>
    <property type="evidence" value="ECO:0007669"/>
    <property type="project" value="InterPro"/>
</dbReference>
<evidence type="ECO:0000256" key="2">
    <source>
        <dbReference type="ARBA" id="ARBA00023015"/>
    </source>
</evidence>
<dbReference type="GO" id="GO:0032993">
    <property type="term" value="C:protein-DNA complex"/>
    <property type="evidence" value="ECO:0007669"/>
    <property type="project" value="TreeGrafter"/>
</dbReference>
<dbReference type="SUPFAM" id="SSF46785">
    <property type="entry name" value="Winged helix' DNA-binding domain"/>
    <property type="match status" value="1"/>
</dbReference>
<accession>A0A417YBF5</accession>
<keyword evidence="4" id="KW-0804">Transcription</keyword>
<comment type="similarity">
    <text evidence="1">Belongs to the LysR transcriptional regulatory family.</text>
</comment>
<dbReference type="PROSITE" id="PS50931">
    <property type="entry name" value="HTH_LYSR"/>
    <property type="match status" value="1"/>
</dbReference>
<evidence type="ECO:0000256" key="4">
    <source>
        <dbReference type="ARBA" id="ARBA00023163"/>
    </source>
</evidence>
<evidence type="ECO:0000313" key="6">
    <source>
        <dbReference type="EMBL" id="RHW29901.1"/>
    </source>
</evidence>